<dbReference type="RefSeq" id="WP_119113771.1">
    <property type="nucleotide sequence ID" value="NZ_CBCSEO010000042.1"/>
</dbReference>
<organism evidence="2 3">
    <name type="scientific">Mesobacillus zeae</name>
    <dbReference type="NCBI Taxonomy" id="1917180"/>
    <lineage>
        <taxon>Bacteria</taxon>
        <taxon>Bacillati</taxon>
        <taxon>Bacillota</taxon>
        <taxon>Bacilli</taxon>
        <taxon>Bacillales</taxon>
        <taxon>Bacillaceae</taxon>
        <taxon>Mesobacillus</taxon>
    </lineage>
</organism>
<gene>
    <name evidence="2" type="ORF">D1970_15415</name>
</gene>
<feature type="transmembrane region" description="Helical" evidence="1">
    <location>
        <begin position="34"/>
        <end position="50"/>
    </location>
</feature>
<keyword evidence="1" id="KW-1133">Transmembrane helix</keyword>
<keyword evidence="3" id="KW-1185">Reference proteome</keyword>
<name>A0A398B111_9BACI</name>
<dbReference type="EMBL" id="QWVT01000025">
    <property type="protein sequence ID" value="RID83609.1"/>
    <property type="molecule type" value="Genomic_DNA"/>
</dbReference>
<dbReference type="Proteomes" id="UP000265816">
    <property type="component" value="Unassembled WGS sequence"/>
</dbReference>
<comment type="caution">
    <text evidence="2">The sequence shown here is derived from an EMBL/GenBank/DDBJ whole genome shotgun (WGS) entry which is preliminary data.</text>
</comment>
<evidence type="ECO:0000256" key="1">
    <source>
        <dbReference type="SAM" id="Phobius"/>
    </source>
</evidence>
<accession>A0A398B111</accession>
<dbReference type="AlphaFoldDB" id="A0A398B111"/>
<keyword evidence="1" id="KW-0472">Membrane</keyword>
<evidence type="ECO:0000313" key="2">
    <source>
        <dbReference type="EMBL" id="RID83609.1"/>
    </source>
</evidence>
<keyword evidence="1" id="KW-0812">Transmembrane</keyword>
<feature type="transmembrane region" description="Helical" evidence="1">
    <location>
        <begin position="62"/>
        <end position="80"/>
    </location>
</feature>
<evidence type="ECO:0000313" key="3">
    <source>
        <dbReference type="Proteomes" id="UP000265816"/>
    </source>
</evidence>
<reference evidence="2 3" key="1">
    <citation type="submission" date="2018-08" db="EMBL/GenBank/DDBJ databases">
        <title>Bacillus jemisoniae sp. nov., Bacillus chryseoplanitiae sp. nov., Bacillus resnikiae sp. nov., and Bacillus frankliniae sp. nov., isolated from Viking spacecraft and associated surfaces.</title>
        <authorList>
            <person name="Seuylemezian A."/>
            <person name="Vaishampayan P."/>
        </authorList>
    </citation>
    <scope>NUCLEOTIDE SEQUENCE [LARGE SCALE GENOMIC DNA]</scope>
    <source>
        <strain evidence="2 3">JJ-247</strain>
    </source>
</reference>
<sequence length="88" mass="10078">MNTPRNIEGKFSDNGVPHTSKNTKFFSLKRGFPIWWKGHVFFIIMVLMLFTNKSSWADHGDVALFTVSFLSECVITLLFITECFKGKA</sequence>
<protein>
    <submittedName>
        <fullName evidence="2">Uncharacterized protein</fullName>
    </submittedName>
</protein>
<proteinExistence type="predicted"/>